<feature type="binding site" evidence="6">
    <location>
        <position position="208"/>
    </location>
    <ligand>
        <name>a divalent metal cation</name>
        <dbReference type="ChEBI" id="CHEBI:60240"/>
        <label>2</label>
        <note>catalytic</note>
    </ligand>
</feature>
<feature type="binding site" evidence="6">
    <location>
        <position position="100"/>
    </location>
    <ligand>
        <name>a divalent metal cation</name>
        <dbReference type="ChEBI" id="CHEBI:60240"/>
        <label>1</label>
    </ligand>
</feature>
<dbReference type="HAMAP" id="MF_01974">
    <property type="entry name" value="MetAP_1"/>
    <property type="match status" value="1"/>
</dbReference>
<feature type="binding site" evidence="6">
    <location>
        <position position="175"/>
    </location>
    <ligand>
        <name>a divalent metal cation</name>
        <dbReference type="ChEBI" id="CHEBI:60240"/>
        <label>2</label>
        <note>catalytic</note>
    </ligand>
</feature>
<feature type="binding site" evidence="6">
    <location>
        <position position="239"/>
    </location>
    <ligand>
        <name>a divalent metal cation</name>
        <dbReference type="ChEBI" id="CHEBI:60240"/>
        <label>1</label>
    </ligand>
</feature>
<feature type="binding site" evidence="6">
    <location>
        <position position="83"/>
    </location>
    <ligand>
        <name>substrate</name>
    </ligand>
</feature>
<dbReference type="GO" id="GO:0070006">
    <property type="term" value="F:metalloaminopeptidase activity"/>
    <property type="evidence" value="ECO:0007669"/>
    <property type="project" value="UniProtKB-UniRule"/>
</dbReference>
<dbReference type="PANTHER" id="PTHR43330">
    <property type="entry name" value="METHIONINE AMINOPEPTIDASE"/>
    <property type="match status" value="1"/>
</dbReference>
<organism evidence="9 10">
    <name type="scientific">Actinocrinis puniceicyclus</name>
    <dbReference type="NCBI Taxonomy" id="977794"/>
    <lineage>
        <taxon>Bacteria</taxon>
        <taxon>Bacillati</taxon>
        <taxon>Actinomycetota</taxon>
        <taxon>Actinomycetes</taxon>
        <taxon>Catenulisporales</taxon>
        <taxon>Actinospicaceae</taxon>
        <taxon>Actinocrinis</taxon>
    </lineage>
</organism>
<dbReference type="Pfam" id="PF00557">
    <property type="entry name" value="Peptidase_M24"/>
    <property type="match status" value="1"/>
</dbReference>
<keyword evidence="10" id="KW-1185">Reference proteome</keyword>
<dbReference type="RefSeq" id="WP_211468875.1">
    <property type="nucleotide sequence ID" value="NZ_JAGSXH010000052.1"/>
</dbReference>
<comment type="subunit">
    <text evidence="6">Monomer.</text>
</comment>
<protein>
    <recommendedName>
        <fullName evidence="6 7">Methionine aminopeptidase</fullName>
        <shortName evidence="6">MAP</shortName>
        <shortName evidence="6">MetAP</shortName>
        <ecNumber evidence="6 7">3.4.11.18</ecNumber>
    </recommendedName>
    <alternativeName>
        <fullName evidence="6">Peptidase M</fullName>
    </alternativeName>
</protein>
<evidence type="ECO:0000256" key="4">
    <source>
        <dbReference type="ARBA" id="ARBA00022723"/>
    </source>
</evidence>
<evidence type="ECO:0000259" key="8">
    <source>
        <dbReference type="Pfam" id="PF00557"/>
    </source>
</evidence>
<evidence type="ECO:0000313" key="9">
    <source>
        <dbReference type="EMBL" id="MBS2964512.1"/>
    </source>
</evidence>
<keyword evidence="5 6" id="KW-0378">Hydrolase</keyword>
<proteinExistence type="inferred from homology"/>
<evidence type="ECO:0000256" key="3">
    <source>
        <dbReference type="ARBA" id="ARBA00022670"/>
    </source>
</evidence>
<feature type="binding site" evidence="6">
    <location>
        <position position="111"/>
    </location>
    <ligand>
        <name>a divalent metal cation</name>
        <dbReference type="ChEBI" id="CHEBI:60240"/>
        <label>2</label>
        <note>catalytic</note>
    </ligand>
</feature>
<feature type="binding site" evidence="6">
    <location>
        <position position="111"/>
    </location>
    <ligand>
        <name>a divalent metal cation</name>
        <dbReference type="ChEBI" id="CHEBI:60240"/>
        <label>1</label>
    </ligand>
</feature>
<keyword evidence="2 6" id="KW-0031">Aminopeptidase</keyword>
<dbReference type="GO" id="GO:0006508">
    <property type="term" value="P:proteolysis"/>
    <property type="evidence" value="ECO:0007669"/>
    <property type="project" value="UniProtKB-KW"/>
</dbReference>
<evidence type="ECO:0000313" key="10">
    <source>
        <dbReference type="Proteomes" id="UP000677913"/>
    </source>
</evidence>
<keyword evidence="3 6" id="KW-0645">Protease</keyword>
<feature type="domain" description="Peptidase M24" evidence="8">
    <location>
        <begin position="12"/>
        <end position="245"/>
    </location>
</feature>
<evidence type="ECO:0000256" key="7">
    <source>
        <dbReference type="RuleBase" id="RU003653"/>
    </source>
</evidence>
<dbReference type="InterPro" id="IPR002467">
    <property type="entry name" value="Pept_M24A_MAP1"/>
</dbReference>
<evidence type="ECO:0000256" key="1">
    <source>
        <dbReference type="ARBA" id="ARBA00002521"/>
    </source>
</evidence>
<comment type="cofactor">
    <cofactor evidence="6">
        <name>Co(2+)</name>
        <dbReference type="ChEBI" id="CHEBI:48828"/>
    </cofactor>
    <cofactor evidence="6">
        <name>Zn(2+)</name>
        <dbReference type="ChEBI" id="CHEBI:29105"/>
    </cofactor>
    <cofactor evidence="6">
        <name>Mn(2+)</name>
        <dbReference type="ChEBI" id="CHEBI:29035"/>
    </cofactor>
    <cofactor evidence="6">
        <name>Fe(2+)</name>
        <dbReference type="ChEBI" id="CHEBI:29033"/>
    </cofactor>
    <text evidence="6">Binds 2 divalent metal cations per subunit. Has a high-affinity and a low affinity metal-binding site. The true nature of the physiological cofactor is under debate. The enzyme is active with cobalt, zinc, manganese or divalent iron ions. Most likely, methionine aminopeptidases function as mononuclear Fe(2+)-metalloproteases under physiological conditions, and the catalytically relevant metal-binding site has been assigned to the histidine-containing high-affinity site.</text>
</comment>
<evidence type="ECO:0000256" key="6">
    <source>
        <dbReference type="HAMAP-Rule" id="MF_01974"/>
    </source>
</evidence>
<dbReference type="CDD" id="cd01086">
    <property type="entry name" value="MetAP1"/>
    <property type="match status" value="1"/>
</dbReference>
<name>A0A8J7WQG6_9ACTN</name>
<dbReference type="InterPro" id="IPR001714">
    <property type="entry name" value="Pept_M24_MAP"/>
</dbReference>
<dbReference type="NCBIfam" id="TIGR00500">
    <property type="entry name" value="met_pdase_I"/>
    <property type="match status" value="1"/>
</dbReference>
<dbReference type="PRINTS" id="PR00599">
    <property type="entry name" value="MAPEPTIDASE"/>
</dbReference>
<dbReference type="Proteomes" id="UP000677913">
    <property type="component" value="Unassembled WGS sequence"/>
</dbReference>
<feature type="binding site" evidence="6">
    <location>
        <position position="239"/>
    </location>
    <ligand>
        <name>a divalent metal cation</name>
        <dbReference type="ChEBI" id="CHEBI:60240"/>
        <label>2</label>
        <note>catalytic</note>
    </ligand>
</feature>
<evidence type="ECO:0000256" key="2">
    <source>
        <dbReference type="ARBA" id="ARBA00022438"/>
    </source>
</evidence>
<comment type="function">
    <text evidence="1 6">Removes the N-terminal methionine from nascent proteins. The N-terminal methionine is often cleaved when the second residue in the primary sequence is small and uncharged (Met-Ala-, Cys, Gly, Pro, Ser, Thr, or Val). Requires deformylation of the N(alpha)-formylated initiator methionine before it can be hydrolyzed.</text>
</comment>
<reference evidence="9" key="1">
    <citation type="submission" date="2021-04" db="EMBL/GenBank/DDBJ databases">
        <title>Genome based classification of Actinospica acidithermotolerans sp. nov., an actinobacterium isolated from an Indonesian hot spring.</title>
        <authorList>
            <person name="Kusuma A.B."/>
            <person name="Putra K.E."/>
            <person name="Nafisah S."/>
            <person name="Loh J."/>
            <person name="Nouioui I."/>
            <person name="Goodfellow M."/>
        </authorList>
    </citation>
    <scope>NUCLEOTIDE SEQUENCE</scope>
    <source>
        <strain evidence="9">DSM 45618</strain>
    </source>
</reference>
<dbReference type="SUPFAM" id="SSF55920">
    <property type="entry name" value="Creatinase/aminopeptidase"/>
    <property type="match status" value="1"/>
</dbReference>
<dbReference type="Gene3D" id="3.90.230.10">
    <property type="entry name" value="Creatinase/methionine aminopeptidase superfamily"/>
    <property type="match status" value="1"/>
</dbReference>
<feature type="binding site" evidence="6">
    <location>
        <position position="182"/>
    </location>
    <ligand>
        <name>substrate</name>
    </ligand>
</feature>
<dbReference type="GO" id="GO:0004239">
    <property type="term" value="F:initiator methionyl aminopeptidase activity"/>
    <property type="evidence" value="ECO:0007669"/>
    <property type="project" value="UniProtKB-UniRule"/>
</dbReference>
<dbReference type="GO" id="GO:0005829">
    <property type="term" value="C:cytosol"/>
    <property type="evidence" value="ECO:0007669"/>
    <property type="project" value="TreeGrafter"/>
</dbReference>
<keyword evidence="4 6" id="KW-0479">Metal-binding</keyword>
<dbReference type="InterPro" id="IPR036005">
    <property type="entry name" value="Creatinase/aminopeptidase-like"/>
</dbReference>
<sequence length="271" mass="28831">MVELKTEEQFALMREAGLVVARTLELLRGEVKDGVTTARLDALAEDSIRSQGAVPSFKGYGGGHGAPAFPGVICASINHEIVHGIPGDQVVRDGDIVSIDCGAIYQGWHGDAAITVACGGIDPALAELMRVTEESMWQGIAAIKDGDRLNNIGRAIQSYVRKQGLYGIVEGYGGHGIGSQMHMDPLVFNHRTMDRGPRMQVGMALAIEPMLTLGHKQTVELDDGWTVVTRDGSSAAHFEHTVALTAQGLWVTTAFDGGKERLAALGVPAHP</sequence>
<gene>
    <name evidence="6 9" type="primary">map</name>
    <name evidence="9" type="ORF">KGA66_15750</name>
</gene>
<evidence type="ECO:0000256" key="5">
    <source>
        <dbReference type="ARBA" id="ARBA00022801"/>
    </source>
</evidence>
<dbReference type="PANTHER" id="PTHR43330:SF27">
    <property type="entry name" value="METHIONINE AMINOPEPTIDASE"/>
    <property type="match status" value="1"/>
</dbReference>
<dbReference type="EC" id="3.4.11.18" evidence="6 7"/>
<dbReference type="PROSITE" id="PS00680">
    <property type="entry name" value="MAP_1"/>
    <property type="match status" value="1"/>
</dbReference>
<accession>A0A8J7WQG6</accession>
<dbReference type="EMBL" id="JAGSXH010000052">
    <property type="protein sequence ID" value="MBS2964512.1"/>
    <property type="molecule type" value="Genomic_DNA"/>
</dbReference>
<comment type="similarity">
    <text evidence="6">Belongs to the peptidase M24A family. Methionine aminopeptidase type 1 subfamily.</text>
</comment>
<dbReference type="GO" id="GO:0046872">
    <property type="term" value="F:metal ion binding"/>
    <property type="evidence" value="ECO:0007669"/>
    <property type="project" value="UniProtKB-UniRule"/>
</dbReference>
<dbReference type="AlphaFoldDB" id="A0A8J7WQG6"/>
<dbReference type="InterPro" id="IPR000994">
    <property type="entry name" value="Pept_M24"/>
</dbReference>
<comment type="catalytic activity">
    <reaction evidence="6 7">
        <text>Release of N-terminal amino acids, preferentially methionine, from peptides and arylamides.</text>
        <dbReference type="EC" id="3.4.11.18"/>
    </reaction>
</comment>
<comment type="caution">
    <text evidence="9">The sequence shown here is derived from an EMBL/GenBank/DDBJ whole genome shotgun (WGS) entry which is preliminary data.</text>
</comment>